<feature type="region of interest" description="Disordered" evidence="1">
    <location>
        <begin position="37"/>
        <end position="73"/>
    </location>
</feature>
<feature type="compositionally biased region" description="Basic and acidic residues" evidence="1">
    <location>
        <begin position="55"/>
        <end position="72"/>
    </location>
</feature>
<dbReference type="EMBL" id="CP055981">
    <property type="protein sequence ID" value="QMS36691.1"/>
    <property type="molecule type" value="Genomic_DNA"/>
</dbReference>
<evidence type="ECO:0000313" key="5">
    <source>
        <dbReference type="Proteomes" id="UP000514533"/>
    </source>
</evidence>
<sequence>MTKEEITARLQELAAVLGRDADISGSKADLEQRLAEWEEELSDGSDGLYKDDEEPQQKNETRSERGESENRNSVDMVMVKAVVMLHVNALHATRDNPVAFVRPGEVFRVSAVVAASMAESGLVKMC</sequence>
<evidence type="ECO:0000256" key="1">
    <source>
        <dbReference type="SAM" id="MobiDB-lite"/>
    </source>
</evidence>
<organism evidence="2 7">
    <name type="scientific">Escherichia coli</name>
    <dbReference type="NCBI Taxonomy" id="562"/>
    <lineage>
        <taxon>Bacteria</taxon>
        <taxon>Pseudomonadati</taxon>
        <taxon>Pseudomonadota</taxon>
        <taxon>Gammaproteobacteria</taxon>
        <taxon>Enterobacterales</taxon>
        <taxon>Enterobacteriaceae</taxon>
        <taxon>Escherichia</taxon>
    </lineage>
</organism>
<dbReference type="EMBL" id="AASCJS010000009">
    <property type="protein sequence ID" value="EFA9845737.1"/>
    <property type="molecule type" value="Genomic_DNA"/>
</dbReference>
<evidence type="ECO:0000313" key="7">
    <source>
        <dbReference type="Proteomes" id="UP000523388"/>
    </source>
</evidence>
<evidence type="ECO:0000313" key="6">
    <source>
        <dbReference type="Proteomes" id="UP000514754"/>
    </source>
</evidence>
<reference evidence="5 6" key="2">
    <citation type="submission" date="2020-06" db="EMBL/GenBank/DDBJ databases">
        <title>REHAB project genomes.</title>
        <authorList>
            <person name="Shaw L.P."/>
        </authorList>
    </citation>
    <scope>NUCLEOTIDE SEQUENCE [LARGE SCALE GENOMIC DNA]</scope>
    <source>
        <strain evidence="4 5">RHB01-C20</strain>
        <strain evidence="3 6">RHB10-C12</strain>
    </source>
</reference>
<dbReference type="InterPro" id="IPR025147">
    <property type="entry name" value="Packaging_FI"/>
</dbReference>
<dbReference type="Proteomes" id="UP000514533">
    <property type="component" value="Chromosome"/>
</dbReference>
<reference evidence="2 7" key="1">
    <citation type="submission" date="2018-08" db="EMBL/GenBank/DDBJ databases">
        <authorList>
            <consortium name="GenomeTrakr network: Whole genome sequencing for foodborne pathogen traceback"/>
        </authorList>
    </citation>
    <scope>NUCLEOTIDE SEQUENCE [LARGE SCALE GENOMIC DNA]</scope>
    <source>
        <strain evidence="2 7">AZ-TG102963</strain>
    </source>
</reference>
<evidence type="ECO:0000313" key="2">
    <source>
        <dbReference type="EMBL" id="EFA9845737.1"/>
    </source>
</evidence>
<proteinExistence type="predicted"/>
<dbReference type="Gene3D" id="3.40.5.70">
    <property type="entry name" value="DNA packaging chaperone protein FI, C-terminal beta-strand domain"/>
    <property type="match status" value="1"/>
</dbReference>
<dbReference type="Proteomes" id="UP000514754">
    <property type="component" value="Chromosome"/>
</dbReference>
<accession>A0A166VXC4</accession>
<dbReference type="InterPro" id="IPR043043">
    <property type="entry name" value="Packaging_FI_C"/>
</dbReference>
<dbReference type="Pfam" id="PF14000">
    <property type="entry name" value="Packaging_FI"/>
    <property type="match status" value="1"/>
</dbReference>
<gene>
    <name evidence="2" type="ORF">C1Q91_002108</name>
    <name evidence="4" type="ORF">HVV39_01025</name>
    <name evidence="3" type="ORF">HVW43_06065</name>
</gene>
<protein>
    <submittedName>
        <fullName evidence="2">DNA packaging protein</fullName>
    </submittedName>
</protein>
<evidence type="ECO:0000313" key="3">
    <source>
        <dbReference type="EMBL" id="QMO39885.1"/>
    </source>
</evidence>
<evidence type="ECO:0000313" key="4">
    <source>
        <dbReference type="EMBL" id="QMS36691.1"/>
    </source>
</evidence>
<dbReference type="AlphaFoldDB" id="A0A166VXC4"/>
<dbReference type="EMBL" id="CP057906">
    <property type="protein sequence ID" value="QMO39885.1"/>
    <property type="molecule type" value="Genomic_DNA"/>
</dbReference>
<name>A0A166VXC4_ECOLX</name>
<dbReference type="Proteomes" id="UP000523388">
    <property type="component" value="Unassembled WGS sequence"/>
</dbReference>
<dbReference type="RefSeq" id="WP_032192457.1">
    <property type="nucleotide sequence ID" value="NZ_AP024126.1"/>
</dbReference>